<protein>
    <submittedName>
        <fullName evidence="1">Uncharacterized protein</fullName>
    </submittedName>
</protein>
<dbReference type="Proteomes" id="UP000237823">
    <property type="component" value="Unassembled WGS sequence"/>
</dbReference>
<reference evidence="7 9" key="2">
    <citation type="submission" date="2018-07" db="EMBL/GenBank/DDBJ databases">
        <authorList>
            <consortium name="Pathogen Informatics"/>
        </authorList>
    </citation>
    <scope>NUCLEOTIDE SEQUENCE [LARGE SCALE GENOMIC DNA]</scope>
    <source>
        <strain evidence="7 9">4300STDY7045823</strain>
    </source>
</reference>
<sequence length="65" mass="7043">MGYIVKLTDSGKYLIPDNEGLLTTTDSKEKAVEFGQIDDEESAKLTAHSFSGGMTTGVDFIIEKV</sequence>
<evidence type="ECO:0000313" key="6">
    <source>
        <dbReference type="EMBL" id="QPF14414.1"/>
    </source>
</evidence>
<dbReference type="EMBL" id="VMAF01000012">
    <property type="protein sequence ID" value="MDR8431474.1"/>
    <property type="molecule type" value="Genomic_DNA"/>
</dbReference>
<evidence type="ECO:0000313" key="12">
    <source>
        <dbReference type="Proteomes" id="UP000634608"/>
    </source>
</evidence>
<dbReference type="Proteomes" id="UP000594659">
    <property type="component" value="Chromosome"/>
</dbReference>
<evidence type="ECO:0000313" key="5">
    <source>
        <dbReference type="EMBL" id="QNV20829.1"/>
    </source>
</evidence>
<evidence type="ECO:0000313" key="4">
    <source>
        <dbReference type="EMBL" id="PRN30979.1"/>
    </source>
</evidence>
<evidence type="ECO:0000313" key="11">
    <source>
        <dbReference type="Proteomes" id="UP000594659"/>
    </source>
</evidence>
<dbReference type="RefSeq" id="WP_000540685.1">
    <property type="nucleotide sequence ID" value="NZ_AP024415.1"/>
</dbReference>
<evidence type="ECO:0000313" key="10">
    <source>
        <dbReference type="Proteomes" id="UP000516419"/>
    </source>
</evidence>
<dbReference type="GeneID" id="92893047"/>
<dbReference type="EMBL" id="CP062919">
    <property type="protein sequence ID" value="QPF14414.1"/>
    <property type="molecule type" value="Genomic_DNA"/>
</dbReference>
<dbReference type="EMBL" id="UFMQ01000002">
    <property type="protein sequence ID" value="SST18295.1"/>
    <property type="molecule type" value="Genomic_DNA"/>
</dbReference>
<dbReference type="KEGG" id="abw:BL01_18600"/>
<dbReference type="EMBL" id="CP061525">
    <property type="protein sequence ID" value="QNV20829.1"/>
    <property type="molecule type" value="Genomic_DNA"/>
</dbReference>
<evidence type="ECO:0000313" key="7">
    <source>
        <dbReference type="EMBL" id="SST18295.1"/>
    </source>
</evidence>
<gene>
    <name evidence="4" type="ORF">B9W25_17370</name>
    <name evidence="3" type="ORF">FPK63_10350</name>
    <name evidence="2" type="ORF">FPK87_18345</name>
    <name evidence="5" type="ORF">FQZ18_13840</name>
    <name evidence="1" type="ORF">IAG11_13220</name>
    <name evidence="6" type="ORF">IMO23_05735</name>
    <name evidence="7" type="ORF">SAMEA104305318_00716</name>
</gene>
<name>A0A059ZQL2_ACIBA</name>
<evidence type="ECO:0000313" key="3">
    <source>
        <dbReference type="EMBL" id="MDR8431474.1"/>
    </source>
</evidence>
<dbReference type="EMBL" id="VMBB01000037">
    <property type="protein sequence ID" value="MDR8262410.1"/>
    <property type="molecule type" value="Genomic_DNA"/>
</dbReference>
<evidence type="ECO:0000313" key="2">
    <source>
        <dbReference type="EMBL" id="MDR8262410.1"/>
    </source>
</evidence>
<reference evidence="1" key="4">
    <citation type="submission" date="2020-08" db="EMBL/GenBank/DDBJ databases">
        <title>Diversity of carbapenem-resistant Acinetobacter baumannii and bacteriophage-mediated spread of the Oxa23 carbapenemase.</title>
        <authorList>
            <person name="Abouelfetouh A."/>
            <person name="Mattock J."/>
            <person name="Turner D."/>
            <person name="Li E."/>
            <person name="Evans B.A."/>
        </authorList>
    </citation>
    <scope>NUCLEOTIDE SEQUENCE</scope>
    <source>
        <strain evidence="1">A86</strain>
    </source>
</reference>
<organism evidence="1 12">
    <name type="scientific">Acinetobacter baumannii</name>
    <dbReference type="NCBI Taxonomy" id="470"/>
    <lineage>
        <taxon>Bacteria</taxon>
        <taxon>Pseudomonadati</taxon>
        <taxon>Pseudomonadota</taxon>
        <taxon>Gammaproteobacteria</taxon>
        <taxon>Moraxellales</taxon>
        <taxon>Moraxellaceae</taxon>
        <taxon>Acinetobacter</taxon>
        <taxon>Acinetobacter calcoaceticus/baumannii complex</taxon>
    </lineage>
</organism>
<dbReference type="EMBL" id="NEPB01000058">
    <property type="protein sequence ID" value="PRN30979.1"/>
    <property type="molecule type" value="Genomic_DNA"/>
</dbReference>
<accession>A0A059ZQL2</accession>
<dbReference type="OrthoDB" id="6699250at2"/>
<reference evidence="4 8" key="1">
    <citation type="submission" date="2017-04" db="EMBL/GenBank/DDBJ databases">
        <title>Comparison of Acinetobacter baumannii whole genome sequences from two major hospitals in Kuwait.</title>
        <authorList>
            <person name="Nasser K."/>
            <person name="Habibi N."/>
            <person name="Khan M.W."/>
            <person name="Purohit P."/>
            <person name="Al-Obaid I."/>
            <person name="Dhar R."/>
            <person name="Al-Fouzan W."/>
            <person name="Mustafa A.S."/>
        </authorList>
    </citation>
    <scope>NUCLEOTIDE SEQUENCE [LARGE SCALE GENOMIC DNA]</scope>
    <source>
        <strain evidence="4 8">KUFAR57</strain>
    </source>
</reference>
<dbReference type="AlphaFoldDB" id="A0A059ZQL2"/>
<dbReference type="STRING" id="1096995.BJAB07104_01184"/>
<dbReference type="EMBL" id="JACSVK010000034">
    <property type="protein sequence ID" value="MBD0220858.1"/>
    <property type="molecule type" value="Genomic_DNA"/>
</dbReference>
<reference evidence="5 10" key="5">
    <citation type="submission" date="2020-09" db="EMBL/GenBank/DDBJ databases">
        <title>Carbapenem-Resistant Acinetobacter baumannii devoid of typical resistance factors.</title>
        <authorList>
            <person name="Hoffmann M."/>
            <person name="Luo Y."/>
            <person name="Strain E."/>
            <person name="Rand H."/>
            <person name="Javkar K.G."/>
        </authorList>
    </citation>
    <scope>NUCLEOTIDE SEQUENCE [LARGE SCALE GENOMIC DNA]</scope>
    <source>
        <strain evidence="5 10">CFSAN093705</strain>
    </source>
</reference>
<dbReference type="Proteomes" id="UP000252694">
    <property type="component" value="Unassembled WGS sequence"/>
</dbReference>
<dbReference type="Proteomes" id="UP000634608">
    <property type="component" value="Unassembled WGS sequence"/>
</dbReference>
<evidence type="ECO:0000313" key="1">
    <source>
        <dbReference type="EMBL" id="MBD0220858.1"/>
    </source>
</evidence>
<reference evidence="2" key="3">
    <citation type="submission" date="2019-07" db="EMBL/GenBank/DDBJ databases">
        <title>Biological characteristics of mucoid Acinetobacter baumannii from a general hospital in China.</title>
        <authorList>
            <person name="Hua X."/>
            <person name="Yu Y."/>
        </authorList>
    </citation>
    <scope>NUCLEOTIDE SEQUENCE [LARGE SCALE GENOMIC DNA]</scope>
    <source>
        <strain evidence="2">N41</strain>
        <strain evidence="3">N8</strain>
    </source>
</reference>
<evidence type="ECO:0000313" key="8">
    <source>
        <dbReference type="Proteomes" id="UP000237823"/>
    </source>
</evidence>
<proteinExistence type="predicted"/>
<dbReference type="Proteomes" id="UP000516419">
    <property type="component" value="Chromosome"/>
</dbReference>
<reference evidence="6 11" key="6">
    <citation type="submission" date="2020-09" db="EMBL/GenBank/DDBJ databases">
        <title>Resistance determinants and their genetic context in bacteria from a longitudinal study of pigs reared under conventional and antibiotic-free husbandry practices.</title>
        <authorList>
            <person name="Poulin-Laprade D."/>
            <person name="Brouard J.-S."/>
            <person name="Gagnon N."/>
            <person name="Turcotte A."/>
            <person name="Langlois A."/>
            <person name="Matte J.J."/>
            <person name="Carrillo C.D."/>
            <person name="Zaheer R."/>
            <person name="McAllister T."/>
            <person name="Topp E."/>
            <person name="Talbot G."/>
        </authorList>
    </citation>
    <scope>NUCLEOTIDE SEQUENCE [LARGE SCALE GENOMIC DNA]</scope>
    <source>
        <strain evidence="6 11">Res13-Abat-PEA21-P4-01-A</strain>
    </source>
</reference>
<evidence type="ECO:0000313" key="9">
    <source>
        <dbReference type="Proteomes" id="UP000252694"/>
    </source>
</evidence>